<name>A0ABU8I1X8_9SPHI</name>
<dbReference type="InterPro" id="IPR043519">
    <property type="entry name" value="NT_sf"/>
</dbReference>
<dbReference type="InterPro" id="IPR007842">
    <property type="entry name" value="HEPN_dom"/>
</dbReference>
<gene>
    <name evidence="2" type="ORF">VJ786_02315</name>
</gene>
<dbReference type="InterPro" id="IPR041633">
    <property type="entry name" value="Polbeta"/>
</dbReference>
<dbReference type="InterPro" id="IPR052548">
    <property type="entry name" value="Type_VII_TA_antitoxin"/>
</dbReference>
<dbReference type="CDD" id="cd05403">
    <property type="entry name" value="NT_KNTase_like"/>
    <property type="match status" value="1"/>
</dbReference>
<dbReference type="EMBL" id="JAYLLN010000003">
    <property type="protein sequence ID" value="MEI5983729.1"/>
    <property type="molecule type" value="Genomic_DNA"/>
</dbReference>
<dbReference type="Gene3D" id="1.20.120.330">
    <property type="entry name" value="Nucleotidyltransferases domain 2"/>
    <property type="match status" value="1"/>
</dbReference>
<dbReference type="PANTHER" id="PTHR33933">
    <property type="entry name" value="NUCLEOTIDYLTRANSFERASE"/>
    <property type="match status" value="1"/>
</dbReference>
<comment type="caution">
    <text evidence="2">The sequence shown here is derived from an EMBL/GenBank/DDBJ whole genome shotgun (WGS) entry which is preliminary data.</text>
</comment>
<evidence type="ECO:0000259" key="1">
    <source>
        <dbReference type="SMART" id="SM00748"/>
    </source>
</evidence>
<dbReference type="Proteomes" id="UP001363035">
    <property type="component" value="Unassembled WGS sequence"/>
</dbReference>
<feature type="domain" description="HEPN" evidence="1">
    <location>
        <begin position="160"/>
        <end position="272"/>
    </location>
</feature>
<dbReference type="SUPFAM" id="SSF81301">
    <property type="entry name" value="Nucleotidyltransferase"/>
    <property type="match status" value="1"/>
</dbReference>
<evidence type="ECO:0000313" key="3">
    <source>
        <dbReference type="Proteomes" id="UP001363035"/>
    </source>
</evidence>
<organism evidence="2 3">
    <name type="scientific">Sphingobacterium tenebrionis</name>
    <dbReference type="NCBI Taxonomy" id="3111775"/>
    <lineage>
        <taxon>Bacteria</taxon>
        <taxon>Pseudomonadati</taxon>
        <taxon>Bacteroidota</taxon>
        <taxon>Sphingobacteriia</taxon>
        <taxon>Sphingobacteriales</taxon>
        <taxon>Sphingobacteriaceae</taxon>
        <taxon>Sphingobacterium</taxon>
    </lineage>
</organism>
<dbReference type="PANTHER" id="PTHR33933:SF1">
    <property type="entry name" value="PROTEIN ADENYLYLTRANSFERASE MNTA-RELATED"/>
    <property type="match status" value="1"/>
</dbReference>
<reference evidence="2 3" key="1">
    <citation type="submission" date="2024-01" db="EMBL/GenBank/DDBJ databases">
        <title>Sphingobacterium tenebrionis sp. nov., a novel endophyte isolated from tenebrio molitor intestines.</title>
        <authorList>
            <person name="Zhang C."/>
        </authorList>
    </citation>
    <scope>NUCLEOTIDE SEQUENCE [LARGE SCALE GENOMIC DNA]</scope>
    <source>
        <strain evidence="2 3">PU5-4</strain>
    </source>
</reference>
<accession>A0ABU8I1X8</accession>
<dbReference type="SMART" id="SM00748">
    <property type="entry name" value="HEPN"/>
    <property type="match status" value="1"/>
</dbReference>
<dbReference type="Pfam" id="PF05168">
    <property type="entry name" value="HEPN"/>
    <property type="match status" value="1"/>
</dbReference>
<keyword evidence="3" id="KW-1185">Reference proteome</keyword>
<dbReference type="Pfam" id="PF18765">
    <property type="entry name" value="Polbeta"/>
    <property type="match status" value="1"/>
</dbReference>
<dbReference type="RefSeq" id="WP_336557174.1">
    <property type="nucleotide sequence ID" value="NZ_JAYLLN010000003.1"/>
</dbReference>
<dbReference type="SUPFAM" id="SSF81593">
    <property type="entry name" value="Nucleotidyltransferase substrate binding subunit/domain"/>
    <property type="match status" value="1"/>
</dbReference>
<sequence length="289" mass="33770">MEKLAHLPLDKREQILEILEIIKDVALPEKVILFGSFARGDWVDDEYLEGGATYSYRSDFDFLVVTNGSKLQEFEIKNRIENRTGKFKHPVNPLVHEIDHINYGLERGQYFFSDIIKNGILLYDTFRTGFISTNPLSIPQQIENAQFYYENWVESGSRMLDHAKLIFESSISKGYKLNEVLFLLHQTVERLFAGLGLIFTGYKPKTHSIKEYRNYTKSISEDINNAFCFPPTSEEIRLFNILQKSYIDARYKSDFFIDKSDLQMLINKVEILEKLVIKYSKMKIKSLRA</sequence>
<dbReference type="Gene3D" id="3.30.460.10">
    <property type="entry name" value="Beta Polymerase, domain 2"/>
    <property type="match status" value="1"/>
</dbReference>
<protein>
    <submittedName>
        <fullName evidence="2">HEPN domain-containing protein</fullName>
    </submittedName>
</protein>
<evidence type="ECO:0000313" key="2">
    <source>
        <dbReference type="EMBL" id="MEI5983729.1"/>
    </source>
</evidence>
<proteinExistence type="predicted"/>